<dbReference type="SUPFAM" id="SSF52540">
    <property type="entry name" value="P-loop containing nucleoside triphosphate hydrolases"/>
    <property type="match status" value="1"/>
</dbReference>
<keyword evidence="4" id="KW-0342">GTP-binding</keyword>
<dbReference type="OrthoDB" id="9778292at2"/>
<dbReference type="Gene3D" id="3.40.50.300">
    <property type="entry name" value="P-loop containing nucleotide triphosphate hydrolases"/>
    <property type="match status" value="1"/>
</dbReference>
<keyword evidence="2" id="KW-0547">Nucleotide-binding</keyword>
<evidence type="ECO:0000256" key="3">
    <source>
        <dbReference type="ARBA" id="ARBA00022801"/>
    </source>
</evidence>
<feature type="domain" description="AAA+ ATPase" evidence="6">
    <location>
        <begin position="43"/>
        <end position="215"/>
    </location>
</feature>
<dbReference type="Pfam" id="PF03308">
    <property type="entry name" value="MeaB"/>
    <property type="match status" value="1"/>
</dbReference>
<dbReference type="InterPro" id="IPR027417">
    <property type="entry name" value="P-loop_NTPase"/>
</dbReference>
<dbReference type="EMBL" id="CP001823">
    <property type="protein sequence ID" value="ACZ38642.1"/>
    <property type="molecule type" value="Genomic_DNA"/>
</dbReference>
<name>D1C325_SPHTD</name>
<dbReference type="CDD" id="cd03114">
    <property type="entry name" value="MMAA-like"/>
    <property type="match status" value="1"/>
</dbReference>
<dbReference type="HOGENOM" id="CLU_043725_1_0_0"/>
<dbReference type="eggNOG" id="COG1703">
    <property type="taxonomic scope" value="Bacteria"/>
</dbReference>
<dbReference type="STRING" id="479434.Sthe_1207"/>
<keyword evidence="5" id="KW-0143">Chaperone</keyword>
<dbReference type="PANTHER" id="PTHR43087">
    <property type="entry name" value="LYSINE/ARGININE/ORNITHINE TRANSPORT SYSTEM KINASE"/>
    <property type="match status" value="1"/>
</dbReference>
<dbReference type="InterPro" id="IPR052040">
    <property type="entry name" value="GTPase/Isobutyryl-CoA_mutase"/>
</dbReference>
<gene>
    <name evidence="7" type="ordered locus">Sthe_1207</name>
</gene>
<dbReference type="Proteomes" id="UP000002027">
    <property type="component" value="Chromosome 1"/>
</dbReference>
<reference evidence="8" key="1">
    <citation type="submission" date="2009-11" db="EMBL/GenBank/DDBJ databases">
        <title>The complete chromosome 1 of Sphaerobacter thermophilus DSM 20745.</title>
        <authorList>
            <person name="Lucas S."/>
            <person name="Copeland A."/>
            <person name="Lapidus A."/>
            <person name="Glavina del Rio T."/>
            <person name="Dalin E."/>
            <person name="Tice H."/>
            <person name="Bruce D."/>
            <person name="Goodwin L."/>
            <person name="Pitluck S."/>
            <person name="Kyrpides N."/>
            <person name="Mavromatis K."/>
            <person name="Ivanova N."/>
            <person name="Mikhailova N."/>
            <person name="LaButti K.M."/>
            <person name="Clum A."/>
            <person name="Sun H.I."/>
            <person name="Brettin T."/>
            <person name="Detter J.C."/>
            <person name="Han C."/>
            <person name="Larimer F."/>
            <person name="Land M."/>
            <person name="Hauser L."/>
            <person name="Markowitz V."/>
            <person name="Cheng J.F."/>
            <person name="Hugenholtz P."/>
            <person name="Woyke T."/>
            <person name="Wu D."/>
            <person name="Steenblock K."/>
            <person name="Schneider S."/>
            <person name="Pukall R."/>
            <person name="Goeker M."/>
            <person name="Klenk H.P."/>
            <person name="Eisen J.A."/>
        </authorList>
    </citation>
    <scope>NUCLEOTIDE SEQUENCE [LARGE SCALE GENOMIC DNA]</scope>
    <source>
        <strain evidence="8">ATCC 49802 / DSM 20745 / S 6022</strain>
    </source>
</reference>
<organism evidence="7 8">
    <name type="scientific">Sphaerobacter thermophilus (strain ATCC 49802 / DSM 20745 / KCCM 41009 / NCIMB 13125 / S 6022)</name>
    <dbReference type="NCBI Taxonomy" id="479434"/>
    <lineage>
        <taxon>Bacteria</taxon>
        <taxon>Pseudomonadati</taxon>
        <taxon>Thermomicrobiota</taxon>
        <taxon>Thermomicrobia</taxon>
        <taxon>Sphaerobacterales</taxon>
        <taxon>Sphaerobacterineae</taxon>
        <taxon>Sphaerobacteraceae</taxon>
        <taxon>Sphaerobacter</taxon>
    </lineage>
</organism>
<evidence type="ECO:0000256" key="4">
    <source>
        <dbReference type="ARBA" id="ARBA00023134"/>
    </source>
</evidence>
<keyword evidence="3" id="KW-0378">Hydrolase</keyword>
<dbReference type="GO" id="GO:0005525">
    <property type="term" value="F:GTP binding"/>
    <property type="evidence" value="ECO:0007669"/>
    <property type="project" value="UniProtKB-KW"/>
</dbReference>
<evidence type="ECO:0000313" key="7">
    <source>
        <dbReference type="EMBL" id="ACZ38642.1"/>
    </source>
</evidence>
<comment type="similarity">
    <text evidence="1">Belongs to the SIMIBI class G3E GTPase family. ArgK/MeaB subfamily.</text>
</comment>
<reference evidence="7 8" key="2">
    <citation type="journal article" date="2010" name="Stand. Genomic Sci.">
        <title>Complete genome sequence of Desulfohalobium retbaense type strain (HR(100)).</title>
        <authorList>
            <person name="Spring S."/>
            <person name="Nolan M."/>
            <person name="Lapidus A."/>
            <person name="Glavina Del Rio T."/>
            <person name="Copeland A."/>
            <person name="Tice H."/>
            <person name="Cheng J.F."/>
            <person name="Lucas S."/>
            <person name="Land M."/>
            <person name="Chen F."/>
            <person name="Bruce D."/>
            <person name="Goodwin L."/>
            <person name="Pitluck S."/>
            <person name="Ivanova N."/>
            <person name="Mavromatis K."/>
            <person name="Mikhailova N."/>
            <person name="Pati A."/>
            <person name="Chen A."/>
            <person name="Palaniappan K."/>
            <person name="Hauser L."/>
            <person name="Chang Y.J."/>
            <person name="Jeffries C.D."/>
            <person name="Munk C."/>
            <person name="Kiss H."/>
            <person name="Chain P."/>
            <person name="Han C."/>
            <person name="Brettin T."/>
            <person name="Detter J.C."/>
            <person name="Schuler E."/>
            <person name="Goker M."/>
            <person name="Rohde M."/>
            <person name="Bristow J."/>
            <person name="Eisen J.A."/>
            <person name="Markowitz V."/>
            <person name="Hugenholtz P."/>
            <person name="Kyrpides N.C."/>
            <person name="Klenk H.P."/>
        </authorList>
    </citation>
    <scope>NUCLEOTIDE SEQUENCE [LARGE SCALE GENOMIC DNA]</scope>
    <source>
        <strain evidence="8">ATCC 49802 / DSM 20745 / S 6022</strain>
    </source>
</reference>
<sequence length="322" mass="35141">MSDLIQRFLAGDRRALARLLSHVENRTELGARAIRESFDRTGRAHIVGITGPPGAGKSTLTNALIRELRGRDRRVGVLAIDPSSAITGGATLGDRIRMMENHADEGVYIRSMATRGQMGGLALAATGAIHLLDAYGFDVILVETVGVGQDEVDIAETADTTLLVQVPGLGDSIQTIKAGIMEIADILVVNKADRPDARQLVRDLRNMLLLGETPEGDWKIPIVETVATEGTGIPRLVDQIDAHRAWLEESGRHRGRIERRLAREVVLLARERFDQWITARLHDQAFADARAALLARQVDPGTLADRLLDGVLDPADTTQTRR</sequence>
<keyword evidence="8" id="KW-1185">Reference proteome</keyword>
<evidence type="ECO:0000313" key="8">
    <source>
        <dbReference type="Proteomes" id="UP000002027"/>
    </source>
</evidence>
<dbReference type="AlphaFoldDB" id="D1C325"/>
<dbReference type="InParanoid" id="D1C325"/>
<dbReference type="InterPro" id="IPR003593">
    <property type="entry name" value="AAA+_ATPase"/>
</dbReference>
<evidence type="ECO:0000256" key="1">
    <source>
        <dbReference type="ARBA" id="ARBA00009625"/>
    </source>
</evidence>
<dbReference type="InterPro" id="IPR005129">
    <property type="entry name" value="GTPase_ArgK"/>
</dbReference>
<proteinExistence type="inferred from homology"/>
<dbReference type="SMART" id="SM00382">
    <property type="entry name" value="AAA"/>
    <property type="match status" value="1"/>
</dbReference>
<dbReference type="RefSeq" id="WP_012871689.1">
    <property type="nucleotide sequence ID" value="NC_013523.1"/>
</dbReference>
<dbReference type="GO" id="GO:0003924">
    <property type="term" value="F:GTPase activity"/>
    <property type="evidence" value="ECO:0007669"/>
    <property type="project" value="InterPro"/>
</dbReference>
<evidence type="ECO:0000256" key="5">
    <source>
        <dbReference type="ARBA" id="ARBA00023186"/>
    </source>
</evidence>
<dbReference type="NCBIfam" id="TIGR00750">
    <property type="entry name" value="lao"/>
    <property type="match status" value="1"/>
</dbReference>
<dbReference type="PANTHER" id="PTHR43087:SF1">
    <property type="entry name" value="LAO_AO TRANSPORT SYSTEM ATPASE"/>
    <property type="match status" value="1"/>
</dbReference>
<protein>
    <submittedName>
        <fullName evidence="7">LAO/AO transport system ATPase</fullName>
    </submittedName>
</protein>
<evidence type="ECO:0000256" key="2">
    <source>
        <dbReference type="ARBA" id="ARBA00022741"/>
    </source>
</evidence>
<evidence type="ECO:0000259" key="6">
    <source>
        <dbReference type="SMART" id="SM00382"/>
    </source>
</evidence>
<accession>D1C325</accession>
<dbReference type="KEGG" id="sti:Sthe_1207"/>